<proteinExistence type="predicted"/>
<evidence type="ECO:0000313" key="1">
    <source>
        <dbReference type="EMBL" id="MBO1514667.1"/>
    </source>
</evidence>
<dbReference type="RefSeq" id="WP_207981569.1">
    <property type="nucleotide sequence ID" value="NZ_JAGDEL010000025.1"/>
</dbReference>
<keyword evidence="2" id="KW-1185">Reference proteome</keyword>
<dbReference type="PANTHER" id="PTHR30272:SF3">
    <property type="entry name" value="(3R)-HYDROXYMYRISTOYL-[ACYL CARRIER PROTEIN] DEHYDRATASE"/>
    <property type="match status" value="1"/>
</dbReference>
<organism evidence="1 2">
    <name type="scientific">Metabacillus bambusae</name>
    <dbReference type="NCBI Taxonomy" id="2795218"/>
    <lineage>
        <taxon>Bacteria</taxon>
        <taxon>Bacillati</taxon>
        <taxon>Bacillota</taxon>
        <taxon>Bacilli</taxon>
        <taxon>Bacillales</taxon>
        <taxon>Bacillaceae</taxon>
        <taxon>Metabacillus</taxon>
    </lineage>
</organism>
<protein>
    <submittedName>
        <fullName evidence="1">Beta-hydroxyacyl-ACP dehydratase</fullName>
    </submittedName>
</protein>
<dbReference type="EMBL" id="JAGDEL010000025">
    <property type="protein sequence ID" value="MBO1514667.1"/>
    <property type="molecule type" value="Genomic_DNA"/>
</dbReference>
<dbReference type="InterPro" id="IPR013114">
    <property type="entry name" value="FabA_FabZ"/>
</dbReference>
<dbReference type="Gene3D" id="3.10.129.10">
    <property type="entry name" value="Hotdog Thioesterase"/>
    <property type="match status" value="1"/>
</dbReference>
<dbReference type="Pfam" id="PF07977">
    <property type="entry name" value="FabA"/>
    <property type="match status" value="1"/>
</dbReference>
<dbReference type="PANTHER" id="PTHR30272">
    <property type="entry name" value="3-HYDROXYACYL-[ACYL-CARRIER-PROTEIN] DEHYDRATASE"/>
    <property type="match status" value="1"/>
</dbReference>
<comment type="caution">
    <text evidence="1">The sequence shown here is derived from an EMBL/GenBank/DDBJ whole genome shotgun (WGS) entry which is preliminary data.</text>
</comment>
<accession>A0ABS3N8P6</accession>
<reference evidence="1 2" key="1">
    <citation type="submission" date="2021-03" db="EMBL/GenBank/DDBJ databases">
        <title>Whole genome sequence of Metabacillus bambusae BG109.</title>
        <authorList>
            <person name="Jeong J.W."/>
        </authorList>
    </citation>
    <scope>NUCLEOTIDE SEQUENCE [LARGE SCALE GENOMIC DNA]</scope>
    <source>
        <strain evidence="1 2">BG109</strain>
    </source>
</reference>
<sequence length="139" mass="15446">MHTLNSIIQSTPPHQYPFLMIDNILKIVEGKSVKGIKNISANEWYITSDHKVMPNVILVEALAQLGAFAALGEECNLGFLTAIKGAEFIHEASVGDQVYLYYEIKRMKKGFILGKGHAEVNGQIIVKVDEILIYQARSS</sequence>
<dbReference type="SUPFAM" id="SSF54637">
    <property type="entry name" value="Thioesterase/thiol ester dehydrase-isomerase"/>
    <property type="match status" value="1"/>
</dbReference>
<dbReference type="CDD" id="cd01288">
    <property type="entry name" value="FabZ"/>
    <property type="match status" value="1"/>
</dbReference>
<gene>
    <name evidence="1" type="ORF">I7822_23840</name>
</gene>
<dbReference type="InterPro" id="IPR029069">
    <property type="entry name" value="HotDog_dom_sf"/>
</dbReference>
<name>A0ABS3N8P6_9BACI</name>
<dbReference type="Proteomes" id="UP000663981">
    <property type="component" value="Unassembled WGS sequence"/>
</dbReference>
<evidence type="ECO:0000313" key="2">
    <source>
        <dbReference type="Proteomes" id="UP000663981"/>
    </source>
</evidence>